<evidence type="ECO:0008006" key="2">
    <source>
        <dbReference type="Google" id="ProtNLM"/>
    </source>
</evidence>
<protein>
    <recommendedName>
        <fullName evidence="2">AbiEi antitoxin C-terminal domain-containing protein</fullName>
    </recommendedName>
</protein>
<feature type="non-terminal residue" evidence="1">
    <location>
        <position position="1"/>
    </location>
</feature>
<comment type="caution">
    <text evidence="1">The sequence shown here is derived from an EMBL/GenBank/DDBJ whole genome shotgun (WGS) entry which is preliminary data.</text>
</comment>
<name>X0UJ29_9ZZZZ</name>
<accession>X0UJ29</accession>
<organism evidence="1">
    <name type="scientific">marine sediment metagenome</name>
    <dbReference type="NCBI Taxonomy" id="412755"/>
    <lineage>
        <taxon>unclassified sequences</taxon>
        <taxon>metagenomes</taxon>
        <taxon>ecological metagenomes</taxon>
    </lineage>
</organism>
<dbReference type="AlphaFoldDB" id="X0UJ29"/>
<evidence type="ECO:0000313" key="1">
    <source>
        <dbReference type="EMBL" id="GAF99306.1"/>
    </source>
</evidence>
<reference evidence="1" key="1">
    <citation type="journal article" date="2014" name="Front. Microbiol.">
        <title>High frequency of phylogenetically diverse reductive dehalogenase-homologous genes in deep subseafloor sedimentary metagenomes.</title>
        <authorList>
            <person name="Kawai M."/>
            <person name="Futagami T."/>
            <person name="Toyoda A."/>
            <person name="Takaki Y."/>
            <person name="Nishi S."/>
            <person name="Hori S."/>
            <person name="Arai W."/>
            <person name="Tsubouchi T."/>
            <person name="Morono Y."/>
            <person name="Uchiyama I."/>
            <person name="Ito T."/>
            <person name="Fujiyama A."/>
            <person name="Inagaki F."/>
            <person name="Takami H."/>
        </authorList>
    </citation>
    <scope>NUCLEOTIDE SEQUENCE</scope>
    <source>
        <strain evidence="1">Expedition CK06-06</strain>
    </source>
</reference>
<sequence>PEFALGLAVFSVRDAGILLPRQDKRIFALQLHQWARKGWICRLKRGLYEMTYPEPAATSDFLVANRLYEPSYVSLETALSHYQILPETAAQVTSVTCMPTRRFKNHYGLFTYFTVRPAAFAGYTLRRLQGQTIRIAEPEKAVVDRLYAGLRRGESLQPVEDRWDLERLKKMHRKKLMSYAALFGAAAKKLEKLIYDLLR</sequence>
<proteinExistence type="predicted"/>
<dbReference type="EMBL" id="BARS01011127">
    <property type="protein sequence ID" value="GAF99306.1"/>
    <property type="molecule type" value="Genomic_DNA"/>
</dbReference>
<gene>
    <name evidence="1" type="ORF">S01H1_20354</name>
</gene>